<evidence type="ECO:0000313" key="3">
    <source>
        <dbReference type="Proteomes" id="UP001232245"/>
    </source>
</evidence>
<keyword evidence="3" id="KW-1185">Reference proteome</keyword>
<organism evidence="2 3">
    <name type="scientific">Metabacillus niabensis</name>
    <dbReference type="NCBI Taxonomy" id="324854"/>
    <lineage>
        <taxon>Bacteria</taxon>
        <taxon>Bacillati</taxon>
        <taxon>Bacillota</taxon>
        <taxon>Bacilli</taxon>
        <taxon>Bacillales</taxon>
        <taxon>Bacillaceae</taxon>
        <taxon>Metabacillus</taxon>
    </lineage>
</organism>
<evidence type="ECO:0000313" key="2">
    <source>
        <dbReference type="EMBL" id="MDQ0226029.1"/>
    </source>
</evidence>
<feature type="transmembrane region" description="Helical" evidence="1">
    <location>
        <begin position="89"/>
        <end position="112"/>
    </location>
</feature>
<proteinExistence type="predicted"/>
<dbReference type="EMBL" id="JAUSTZ010000003">
    <property type="protein sequence ID" value="MDQ0226029.1"/>
    <property type="molecule type" value="Genomic_DNA"/>
</dbReference>
<dbReference type="RefSeq" id="WP_095302081.1">
    <property type="nucleotide sequence ID" value="NZ_CADEPK010000206.1"/>
</dbReference>
<gene>
    <name evidence="2" type="ORF">J2S02_002373</name>
</gene>
<keyword evidence="1" id="KW-0812">Transmembrane</keyword>
<dbReference type="Proteomes" id="UP001232245">
    <property type="component" value="Unassembled WGS sequence"/>
</dbReference>
<sequence length="115" mass="12936">MAFTSFIMLFVVCLAFLFFVVGVTLYKKKKTTNKPSILGVCSLLLQLILFVLFFSGILEKFNETVANIYWLGTIIFGLVVGVKEIKRNIIISLASIFLSILLAILMFLMLLITSM</sequence>
<comment type="caution">
    <text evidence="2">The sequence shown here is derived from an EMBL/GenBank/DDBJ whole genome shotgun (WGS) entry which is preliminary data.</text>
</comment>
<accession>A0ABT9Z1A5</accession>
<feature type="transmembrane region" description="Helical" evidence="1">
    <location>
        <begin position="6"/>
        <end position="25"/>
    </location>
</feature>
<name>A0ABT9Z1A5_9BACI</name>
<reference evidence="2 3" key="1">
    <citation type="submission" date="2023-07" db="EMBL/GenBank/DDBJ databases">
        <title>Genomic Encyclopedia of Type Strains, Phase IV (KMG-IV): sequencing the most valuable type-strain genomes for metagenomic binning, comparative biology and taxonomic classification.</title>
        <authorList>
            <person name="Goeker M."/>
        </authorList>
    </citation>
    <scope>NUCLEOTIDE SEQUENCE [LARGE SCALE GENOMIC DNA]</scope>
    <source>
        <strain evidence="2 3">DSM 17723</strain>
    </source>
</reference>
<evidence type="ECO:0000256" key="1">
    <source>
        <dbReference type="SAM" id="Phobius"/>
    </source>
</evidence>
<keyword evidence="1" id="KW-1133">Transmembrane helix</keyword>
<feature type="transmembrane region" description="Helical" evidence="1">
    <location>
        <begin position="37"/>
        <end position="58"/>
    </location>
</feature>
<feature type="transmembrane region" description="Helical" evidence="1">
    <location>
        <begin position="64"/>
        <end position="82"/>
    </location>
</feature>
<protein>
    <submittedName>
        <fullName evidence="2">ABC-type iron transport system FetAB permease component</fullName>
    </submittedName>
</protein>
<keyword evidence="1" id="KW-0472">Membrane</keyword>